<organism evidence="5">
    <name type="scientific">Nippostrongylus brasiliensis</name>
    <name type="common">Rat hookworm</name>
    <dbReference type="NCBI Taxonomy" id="27835"/>
    <lineage>
        <taxon>Eukaryota</taxon>
        <taxon>Metazoa</taxon>
        <taxon>Ecdysozoa</taxon>
        <taxon>Nematoda</taxon>
        <taxon>Chromadorea</taxon>
        <taxon>Rhabditida</taxon>
        <taxon>Rhabditina</taxon>
        <taxon>Rhabditomorpha</taxon>
        <taxon>Strongyloidea</taxon>
        <taxon>Heligmosomidae</taxon>
        <taxon>Nippostrongylus</taxon>
    </lineage>
</organism>
<reference evidence="5" key="1">
    <citation type="submission" date="2017-02" db="UniProtKB">
        <authorList>
            <consortium name="WormBaseParasite"/>
        </authorList>
    </citation>
    <scope>IDENTIFICATION</scope>
</reference>
<dbReference type="WBParaSite" id="NBR_0001895801-mRNA-1">
    <property type="protein sequence ID" value="NBR_0001895801-mRNA-1"/>
    <property type="gene ID" value="NBR_0001895801"/>
</dbReference>
<reference evidence="3 4" key="2">
    <citation type="submission" date="2018-11" db="EMBL/GenBank/DDBJ databases">
        <authorList>
            <consortium name="Pathogen Informatics"/>
        </authorList>
    </citation>
    <scope>NUCLEOTIDE SEQUENCE [LARGE SCALE GENOMIC DNA]</scope>
</reference>
<evidence type="ECO:0000313" key="3">
    <source>
        <dbReference type="EMBL" id="VDL82687.1"/>
    </source>
</evidence>
<feature type="compositionally biased region" description="Basic and acidic residues" evidence="2">
    <location>
        <begin position="297"/>
        <end position="314"/>
    </location>
</feature>
<evidence type="ECO:0000313" key="4">
    <source>
        <dbReference type="Proteomes" id="UP000271162"/>
    </source>
</evidence>
<feature type="region of interest" description="Disordered" evidence="2">
    <location>
        <begin position="1"/>
        <end position="76"/>
    </location>
</feature>
<protein>
    <submittedName>
        <fullName evidence="5">TNFAIP3-interacting protein 1-like</fullName>
    </submittedName>
</protein>
<sequence>MDKTANATREKAAKKLATTPASSQNARSAAPKQSRPAPSSEAHSVPTAPPKRQSESSSSSSTSSKEDLLRKKDRASGTILKELLQQGSRILQHAASKIDQLAPAVTVSSSPEIKECIKELEHIVKAHHKMNTKLLKANEAKLEKLELKMELLTARFSDMEKTFKQLKPQRNEQCQPEQWQDFYNEFKRLQEQMSQVNTSKLTDDIRSVSNRLDELLARKETGPAEASSELDRIRRQRDRAERELSAVRRETLDVSHSLERKWQKDCSPGGVEDLREKRRRLQDKEARLEMEIRELNRRLEREKYRETGSNEDPARKRRREYSRGRRVEGDGSQERRSNQLRDERRDNRHQSPAASYDRVQYHDEH</sequence>
<dbReference type="Proteomes" id="UP000271162">
    <property type="component" value="Unassembled WGS sequence"/>
</dbReference>
<evidence type="ECO:0000313" key="5">
    <source>
        <dbReference type="WBParaSite" id="NBR_0001895801-mRNA-1"/>
    </source>
</evidence>
<keyword evidence="1" id="KW-0175">Coiled coil</keyword>
<gene>
    <name evidence="3" type="ORF">NBR_LOCUS18959</name>
</gene>
<name>A0A0N4YNY7_NIPBR</name>
<accession>A0A0N4YNY7</accession>
<proteinExistence type="predicted"/>
<feature type="compositionally biased region" description="Basic and acidic residues" evidence="2">
    <location>
        <begin position="321"/>
        <end position="349"/>
    </location>
</feature>
<dbReference type="OMA" id="MDKTANA"/>
<dbReference type="EMBL" id="UYSL01023791">
    <property type="protein sequence ID" value="VDL82687.1"/>
    <property type="molecule type" value="Genomic_DNA"/>
</dbReference>
<feature type="coiled-coil region" evidence="1">
    <location>
        <begin position="135"/>
        <end position="162"/>
    </location>
</feature>
<feature type="region of interest" description="Disordered" evidence="2">
    <location>
        <begin position="217"/>
        <end position="236"/>
    </location>
</feature>
<feature type="compositionally biased region" description="Basic and acidic residues" evidence="2">
    <location>
        <begin position="1"/>
        <end position="13"/>
    </location>
</feature>
<evidence type="ECO:0000256" key="1">
    <source>
        <dbReference type="SAM" id="Coils"/>
    </source>
</evidence>
<evidence type="ECO:0000256" key="2">
    <source>
        <dbReference type="SAM" id="MobiDB-lite"/>
    </source>
</evidence>
<keyword evidence="4" id="KW-1185">Reference proteome</keyword>
<feature type="region of interest" description="Disordered" evidence="2">
    <location>
        <begin position="297"/>
        <end position="365"/>
    </location>
</feature>
<dbReference type="AlphaFoldDB" id="A0A0N4YNY7"/>